<evidence type="ECO:0000313" key="1">
    <source>
        <dbReference type="EMBL" id="MPM77229.1"/>
    </source>
</evidence>
<protein>
    <submittedName>
        <fullName evidence="1">Uncharacterized protein</fullName>
    </submittedName>
</protein>
<comment type="caution">
    <text evidence="1">The sequence shown here is derived from an EMBL/GenBank/DDBJ whole genome shotgun (WGS) entry which is preliminary data.</text>
</comment>
<sequence>MRQYFNFLCGLVDSADNLIVPDLFCDLGSGFVHRTNKFVCFASKLDYLLRYIVILRLLLRALRFQAVDKRSLAFERSLQNIGIKGSLLRPNGYFIAALQVGPSIHNGAMRLVRLICDPVVDVLRPYGEVLRASSVAKEVILNDIGIIL</sequence>
<dbReference type="AlphaFoldDB" id="A0A645CJW3"/>
<proteinExistence type="predicted"/>
<accession>A0A645CJW3</accession>
<reference evidence="1" key="1">
    <citation type="submission" date="2019-08" db="EMBL/GenBank/DDBJ databases">
        <authorList>
            <person name="Kucharzyk K."/>
            <person name="Murdoch R.W."/>
            <person name="Higgins S."/>
            <person name="Loffler F."/>
        </authorList>
    </citation>
    <scope>NUCLEOTIDE SEQUENCE</scope>
</reference>
<name>A0A645CJW3_9ZZZZ</name>
<gene>
    <name evidence="1" type="ORF">SDC9_124229</name>
</gene>
<organism evidence="1">
    <name type="scientific">bioreactor metagenome</name>
    <dbReference type="NCBI Taxonomy" id="1076179"/>
    <lineage>
        <taxon>unclassified sequences</taxon>
        <taxon>metagenomes</taxon>
        <taxon>ecological metagenomes</taxon>
    </lineage>
</organism>
<dbReference type="EMBL" id="VSSQ01027804">
    <property type="protein sequence ID" value="MPM77229.1"/>
    <property type="molecule type" value="Genomic_DNA"/>
</dbReference>